<protein>
    <recommendedName>
        <fullName evidence="1">Endo-1,3(4)-beta-glucanase 1 carbohydrate binding domain-containing protein</fullName>
    </recommendedName>
</protein>
<dbReference type="EMBL" id="CAVNYO010000138">
    <property type="protein sequence ID" value="CAK5269072.1"/>
    <property type="molecule type" value="Genomic_DNA"/>
</dbReference>
<reference evidence="2" key="1">
    <citation type="submission" date="2023-11" db="EMBL/GenBank/DDBJ databases">
        <authorList>
            <person name="De Vega J J."/>
            <person name="De Vega J J."/>
        </authorList>
    </citation>
    <scope>NUCLEOTIDE SEQUENCE</scope>
</reference>
<gene>
    <name evidence="2" type="ORF">MYCIT1_LOCUS12531</name>
</gene>
<dbReference type="AlphaFoldDB" id="A0AAD2H7Z1"/>
<evidence type="ECO:0000313" key="2">
    <source>
        <dbReference type="EMBL" id="CAK5269072.1"/>
    </source>
</evidence>
<name>A0AAD2H7Z1_9AGAR</name>
<evidence type="ECO:0000259" key="1">
    <source>
        <dbReference type="Pfam" id="PF10645"/>
    </source>
</evidence>
<dbReference type="InterPro" id="IPR018909">
    <property type="entry name" value="Eng1_septum"/>
</dbReference>
<dbReference type="Pfam" id="PF10645">
    <property type="entry name" value="Carb_bind"/>
    <property type="match status" value="1"/>
</dbReference>
<feature type="domain" description="Endo-1,3(4)-beta-glucanase 1 carbohydrate binding" evidence="1">
    <location>
        <begin position="1"/>
        <end position="26"/>
    </location>
</feature>
<feature type="non-terminal residue" evidence="2">
    <location>
        <position position="1"/>
    </location>
</feature>
<keyword evidence="3" id="KW-1185">Reference proteome</keyword>
<dbReference type="Proteomes" id="UP001295794">
    <property type="component" value="Unassembled WGS sequence"/>
</dbReference>
<dbReference type="GO" id="GO:0030246">
    <property type="term" value="F:carbohydrate binding"/>
    <property type="evidence" value="ECO:0007669"/>
    <property type="project" value="InterPro"/>
</dbReference>
<organism evidence="2 3">
    <name type="scientific">Mycena citricolor</name>
    <dbReference type="NCBI Taxonomy" id="2018698"/>
    <lineage>
        <taxon>Eukaryota</taxon>
        <taxon>Fungi</taxon>
        <taxon>Dikarya</taxon>
        <taxon>Basidiomycota</taxon>
        <taxon>Agaricomycotina</taxon>
        <taxon>Agaricomycetes</taxon>
        <taxon>Agaricomycetidae</taxon>
        <taxon>Agaricales</taxon>
        <taxon>Marasmiineae</taxon>
        <taxon>Mycenaceae</taxon>
        <taxon>Mycena</taxon>
    </lineage>
</organism>
<sequence>IDGTGYLRCGDACYDPFRYNCTDSALTSVPPHDCVEESGSAVFCTNAGCVSLVCCAGLFAVNDRCQAPCDADDSRCAVKDQK</sequence>
<proteinExistence type="predicted"/>
<accession>A0AAD2H7Z1</accession>
<comment type="caution">
    <text evidence="2">The sequence shown here is derived from an EMBL/GenBank/DDBJ whole genome shotgun (WGS) entry which is preliminary data.</text>
</comment>
<evidence type="ECO:0000313" key="3">
    <source>
        <dbReference type="Proteomes" id="UP001295794"/>
    </source>
</evidence>